<sequence>MKMNFVRTRCRDPSGESLRRLGLSFRDRQRSDPRGTTPHDSLTLNTSGKRHQAMPGATNINQTSPRIV</sequence>
<evidence type="ECO:0000256" key="1">
    <source>
        <dbReference type="SAM" id="MobiDB-lite"/>
    </source>
</evidence>
<evidence type="ECO:0000313" key="3">
    <source>
        <dbReference type="Proteomes" id="UP000837857"/>
    </source>
</evidence>
<protein>
    <submittedName>
        <fullName evidence="2">Uncharacterized protein</fullName>
    </submittedName>
</protein>
<evidence type="ECO:0000313" key="2">
    <source>
        <dbReference type="EMBL" id="CAH2074298.1"/>
    </source>
</evidence>
<name>A0ABN8J909_9NEOP</name>
<feature type="non-terminal residue" evidence="2">
    <location>
        <position position="1"/>
    </location>
</feature>
<keyword evidence="3" id="KW-1185">Reference proteome</keyword>
<organism evidence="2 3">
    <name type="scientific">Iphiclides podalirius</name>
    <name type="common">scarce swallowtail</name>
    <dbReference type="NCBI Taxonomy" id="110791"/>
    <lineage>
        <taxon>Eukaryota</taxon>
        <taxon>Metazoa</taxon>
        <taxon>Ecdysozoa</taxon>
        <taxon>Arthropoda</taxon>
        <taxon>Hexapoda</taxon>
        <taxon>Insecta</taxon>
        <taxon>Pterygota</taxon>
        <taxon>Neoptera</taxon>
        <taxon>Endopterygota</taxon>
        <taxon>Lepidoptera</taxon>
        <taxon>Glossata</taxon>
        <taxon>Ditrysia</taxon>
        <taxon>Papilionoidea</taxon>
        <taxon>Papilionidae</taxon>
        <taxon>Papilioninae</taxon>
        <taxon>Iphiclides</taxon>
    </lineage>
</organism>
<proteinExistence type="predicted"/>
<gene>
    <name evidence="2" type="ORF">IPOD504_LOCUS16010</name>
</gene>
<feature type="compositionally biased region" description="Polar residues" evidence="1">
    <location>
        <begin position="38"/>
        <end position="47"/>
    </location>
</feature>
<accession>A0ABN8J909</accession>
<feature type="compositionally biased region" description="Basic and acidic residues" evidence="1">
    <location>
        <begin position="9"/>
        <end position="33"/>
    </location>
</feature>
<feature type="compositionally biased region" description="Polar residues" evidence="1">
    <location>
        <begin position="58"/>
        <end position="68"/>
    </location>
</feature>
<reference evidence="2" key="1">
    <citation type="submission" date="2022-03" db="EMBL/GenBank/DDBJ databases">
        <authorList>
            <person name="Martin H S."/>
        </authorList>
    </citation>
    <scope>NUCLEOTIDE SEQUENCE</scope>
</reference>
<feature type="region of interest" description="Disordered" evidence="1">
    <location>
        <begin position="1"/>
        <end position="68"/>
    </location>
</feature>
<dbReference type="Proteomes" id="UP000837857">
    <property type="component" value="Chromosome 7"/>
</dbReference>
<dbReference type="EMBL" id="OW152819">
    <property type="protein sequence ID" value="CAH2074298.1"/>
    <property type="molecule type" value="Genomic_DNA"/>
</dbReference>